<dbReference type="AlphaFoldDB" id="A0A9P5XX73"/>
<dbReference type="EMBL" id="MU150376">
    <property type="protein sequence ID" value="KAF9457340.1"/>
    <property type="molecule type" value="Genomic_DNA"/>
</dbReference>
<proteinExistence type="predicted"/>
<comment type="caution">
    <text evidence="1">The sequence shown here is derived from an EMBL/GenBank/DDBJ whole genome shotgun (WGS) entry which is preliminary data.</text>
</comment>
<organism evidence="1 2">
    <name type="scientific">Collybia nuda</name>
    <dbReference type="NCBI Taxonomy" id="64659"/>
    <lineage>
        <taxon>Eukaryota</taxon>
        <taxon>Fungi</taxon>
        <taxon>Dikarya</taxon>
        <taxon>Basidiomycota</taxon>
        <taxon>Agaricomycotina</taxon>
        <taxon>Agaricomycetes</taxon>
        <taxon>Agaricomycetidae</taxon>
        <taxon>Agaricales</taxon>
        <taxon>Tricholomatineae</taxon>
        <taxon>Clitocybaceae</taxon>
        <taxon>Collybia</taxon>
    </lineage>
</organism>
<reference evidence="1" key="1">
    <citation type="submission" date="2020-11" db="EMBL/GenBank/DDBJ databases">
        <authorList>
            <consortium name="DOE Joint Genome Institute"/>
            <person name="Ahrendt S."/>
            <person name="Riley R."/>
            <person name="Andreopoulos W."/>
            <person name="Labutti K."/>
            <person name="Pangilinan J."/>
            <person name="Ruiz-Duenas F.J."/>
            <person name="Barrasa J.M."/>
            <person name="Sanchez-Garcia M."/>
            <person name="Camarero S."/>
            <person name="Miyauchi S."/>
            <person name="Serrano A."/>
            <person name="Linde D."/>
            <person name="Babiker R."/>
            <person name="Drula E."/>
            <person name="Ayuso-Fernandez I."/>
            <person name="Pacheco R."/>
            <person name="Padilla G."/>
            <person name="Ferreira P."/>
            <person name="Barriuso J."/>
            <person name="Kellner H."/>
            <person name="Castanera R."/>
            <person name="Alfaro M."/>
            <person name="Ramirez L."/>
            <person name="Pisabarro A.G."/>
            <person name="Kuo A."/>
            <person name="Tritt A."/>
            <person name="Lipzen A."/>
            <person name="He G."/>
            <person name="Yan M."/>
            <person name="Ng V."/>
            <person name="Cullen D."/>
            <person name="Martin F."/>
            <person name="Rosso M.-N."/>
            <person name="Henrissat B."/>
            <person name="Hibbett D."/>
            <person name="Martinez A.T."/>
            <person name="Grigoriev I.V."/>
        </authorList>
    </citation>
    <scope>NUCLEOTIDE SEQUENCE</scope>
    <source>
        <strain evidence="1">CBS 247.69</strain>
    </source>
</reference>
<gene>
    <name evidence="1" type="ORF">BDZ94DRAFT_1326362</name>
</gene>
<sequence length="390" mass="44565">MPRHIPTTRVMGENQSQVPMEIVKTRRTLTSGTHSNTPNARYSRVGPKIPREICSHIIDYIDDKRTVLSMLVTFKAAHSQAERKLYHNIKLTSPTAHKLFLDSILDPKRPYLAPYVRRYSLANAPVIDHGFNTQLTSALGVFVNLKYLSFWGLPGYPSTRVLPTEIPCPFQLHTFHWGLGTHDYLLEPFLKIQKSLEVLWLLTRRDPPTIPSSSLRNLRSLGLTTKMITNVVPGHDKITCLQWEPDSHQLSIDATLISPFSHIRILSFGILRERPSLWSIVFLLEHLEVLELGGFQAGESIDLYKLTYLQTLVIGCHAEHGLKRRVEINIQEAFDQMACLERIDLEQTSSQAPSITYERWVRAVGTPTEVNVLEVIWWRELFGSDLRAIC</sequence>
<dbReference type="Gene3D" id="3.80.10.10">
    <property type="entry name" value="Ribonuclease Inhibitor"/>
    <property type="match status" value="1"/>
</dbReference>
<dbReference type="SUPFAM" id="SSF52047">
    <property type="entry name" value="RNI-like"/>
    <property type="match status" value="1"/>
</dbReference>
<keyword evidence="2" id="KW-1185">Reference proteome</keyword>
<accession>A0A9P5XX73</accession>
<dbReference type="InterPro" id="IPR032675">
    <property type="entry name" value="LRR_dom_sf"/>
</dbReference>
<name>A0A9P5XX73_9AGAR</name>
<evidence type="ECO:0000313" key="2">
    <source>
        <dbReference type="Proteomes" id="UP000807353"/>
    </source>
</evidence>
<protein>
    <submittedName>
        <fullName evidence="1">Uncharacterized protein</fullName>
    </submittedName>
</protein>
<evidence type="ECO:0000313" key="1">
    <source>
        <dbReference type="EMBL" id="KAF9457340.1"/>
    </source>
</evidence>
<dbReference type="OrthoDB" id="3048034at2759"/>
<dbReference type="Proteomes" id="UP000807353">
    <property type="component" value="Unassembled WGS sequence"/>
</dbReference>